<evidence type="ECO:0000313" key="2">
    <source>
        <dbReference type="Proteomes" id="UP000194903"/>
    </source>
</evidence>
<dbReference type="AlphaFoldDB" id="A0A252F7E2"/>
<comment type="caution">
    <text evidence="1">The sequence shown here is derived from an EMBL/GenBank/DDBJ whole genome shotgun (WGS) entry which is preliminary data.</text>
</comment>
<accession>A0A252F7E2</accession>
<dbReference type="Proteomes" id="UP000194903">
    <property type="component" value="Unassembled WGS sequence"/>
</dbReference>
<gene>
    <name evidence="1" type="ORF">CBW42_00225</name>
</gene>
<protein>
    <submittedName>
        <fullName evidence="1">Uncharacterized protein</fullName>
    </submittedName>
</protein>
<name>A0A252F7E2_9FIRM</name>
<sequence>MCPTEYYIQYITFRAAMQKNAVSHHKRGNRIPHPSGGYLRYRVRIGLVYLSSAGRVHQHMTYDTRRGFLLRR</sequence>
<evidence type="ECO:0000313" key="1">
    <source>
        <dbReference type="EMBL" id="OUM21695.1"/>
    </source>
</evidence>
<dbReference type="EMBL" id="NHOC01000001">
    <property type="protein sequence ID" value="OUM21695.1"/>
    <property type="molecule type" value="Genomic_DNA"/>
</dbReference>
<proteinExistence type="predicted"/>
<keyword evidence="2" id="KW-1185">Reference proteome</keyword>
<organism evidence="1 2">
    <name type="scientific">Butyricicoccus porcorum</name>
    <dbReference type="NCBI Taxonomy" id="1945634"/>
    <lineage>
        <taxon>Bacteria</taxon>
        <taxon>Bacillati</taxon>
        <taxon>Bacillota</taxon>
        <taxon>Clostridia</taxon>
        <taxon>Eubacteriales</taxon>
        <taxon>Butyricicoccaceae</taxon>
        <taxon>Butyricicoccus</taxon>
    </lineage>
</organism>
<reference evidence="1 2" key="1">
    <citation type="submission" date="2017-05" db="EMBL/GenBank/DDBJ databases">
        <title>Butyricicoccus porcorum sp. nov. a butyrate-producing bacterium from the swine intestinal tract.</title>
        <authorList>
            <person name="Trachsel J."/>
            <person name="Humphrey S."/>
            <person name="Allen H.K."/>
        </authorList>
    </citation>
    <scope>NUCLEOTIDE SEQUENCE [LARGE SCALE GENOMIC DNA]</scope>
    <source>
        <strain evidence="1">BB10</strain>
    </source>
</reference>